<feature type="transmembrane region" description="Helical" evidence="1">
    <location>
        <begin position="186"/>
        <end position="207"/>
    </location>
</feature>
<feature type="transmembrane region" description="Helical" evidence="1">
    <location>
        <begin position="227"/>
        <end position="252"/>
    </location>
</feature>
<evidence type="ECO:0000313" key="3">
    <source>
        <dbReference type="Proteomes" id="UP000277928"/>
    </source>
</evidence>
<evidence type="ECO:0008006" key="4">
    <source>
        <dbReference type="Google" id="ProtNLM"/>
    </source>
</evidence>
<name>A0A3P6SVD7_LITSI</name>
<keyword evidence="1" id="KW-1133">Transmembrane helix</keyword>
<reference evidence="2 3" key="1">
    <citation type="submission" date="2018-08" db="EMBL/GenBank/DDBJ databases">
        <authorList>
            <person name="Laetsch R D."/>
            <person name="Stevens L."/>
            <person name="Kumar S."/>
            <person name="Blaxter L. M."/>
        </authorList>
    </citation>
    <scope>NUCLEOTIDE SEQUENCE [LARGE SCALE GENOMIC DNA]</scope>
</reference>
<feature type="transmembrane region" description="Helical" evidence="1">
    <location>
        <begin position="259"/>
        <end position="281"/>
    </location>
</feature>
<evidence type="ECO:0000256" key="1">
    <source>
        <dbReference type="SAM" id="Phobius"/>
    </source>
</evidence>
<sequence>MTSYYGGLHSRQSTAYQSYSQLDICPTFYQRSRALATQAVPPKIHKMMYIKRNHGYAVDPYFFEHRNYCGLWKDAGRWPMYRRKKRSSVRIQRYQESEFRGSPIDRQPRHYHGLHRSKQISDTLQQYSNGGGKLKLIIVQWDMQPIVLRRIRPYYAPSYATYPPSIMNAVRTKEEYCQRYSIMMKVSVKAIELLLGAATIALIVAPMRKMSIYAFVKMTQTEWQGLILGFSALFLALCLVMLFGACLAYRYVLWRRLDYLITVVGSFGHLIIGVIEVYYAICPNGEKFDLVCYRLEWIIASVLLLINATVYVTDCVLSFRTGISML</sequence>
<proteinExistence type="predicted"/>
<organism evidence="2 3">
    <name type="scientific">Litomosoides sigmodontis</name>
    <name type="common">Filarial nematode worm</name>
    <dbReference type="NCBI Taxonomy" id="42156"/>
    <lineage>
        <taxon>Eukaryota</taxon>
        <taxon>Metazoa</taxon>
        <taxon>Ecdysozoa</taxon>
        <taxon>Nematoda</taxon>
        <taxon>Chromadorea</taxon>
        <taxon>Rhabditida</taxon>
        <taxon>Spirurina</taxon>
        <taxon>Spiruromorpha</taxon>
        <taxon>Filarioidea</taxon>
        <taxon>Onchocercidae</taxon>
        <taxon>Litomosoides</taxon>
    </lineage>
</organism>
<keyword evidence="3" id="KW-1185">Reference proteome</keyword>
<protein>
    <recommendedName>
        <fullName evidence="4">MARVEL domain-containing protein</fullName>
    </recommendedName>
</protein>
<dbReference type="EMBL" id="UYRX01000056">
    <property type="protein sequence ID" value="VDK71770.1"/>
    <property type="molecule type" value="Genomic_DNA"/>
</dbReference>
<keyword evidence="1" id="KW-0472">Membrane</keyword>
<dbReference type="Proteomes" id="UP000277928">
    <property type="component" value="Unassembled WGS sequence"/>
</dbReference>
<dbReference type="AlphaFoldDB" id="A0A3P6SVD7"/>
<feature type="transmembrane region" description="Helical" evidence="1">
    <location>
        <begin position="297"/>
        <end position="319"/>
    </location>
</feature>
<keyword evidence="1" id="KW-0812">Transmembrane</keyword>
<dbReference type="OrthoDB" id="5801479at2759"/>
<accession>A0A3P6SVD7</accession>
<gene>
    <name evidence="2" type="ORF">NLS_LOCUS1551</name>
</gene>
<dbReference type="OMA" id="LHEPYGQ"/>
<evidence type="ECO:0000313" key="2">
    <source>
        <dbReference type="EMBL" id="VDK71770.1"/>
    </source>
</evidence>